<dbReference type="Pfam" id="PF00595">
    <property type="entry name" value="PDZ"/>
    <property type="match status" value="1"/>
</dbReference>
<dbReference type="InterPro" id="IPR036034">
    <property type="entry name" value="PDZ_sf"/>
</dbReference>
<dbReference type="PROSITE" id="PS50106">
    <property type="entry name" value="PDZ"/>
    <property type="match status" value="1"/>
</dbReference>
<accession>A0A8D8QSV7</accession>
<dbReference type="SUPFAM" id="SSF50156">
    <property type="entry name" value="PDZ domain-like"/>
    <property type="match status" value="1"/>
</dbReference>
<sequence length="130" mass="14195">MIVGNGMSPTNDVTEYGGRASSPGPGIDRDYAGPLSELTERAIQDKWRKMLGDEVDIIVAQISKSGEQGGLGISLEGTVDVEDGIEVRPHHYIRSILPEGPAGRNGKLQRGDELLEVRLFRKRLKVLKNT</sequence>
<dbReference type="PANTHER" id="PTHR19964:SF92">
    <property type="entry name" value="PATJ HOMOLOG"/>
    <property type="match status" value="1"/>
</dbReference>
<evidence type="ECO:0000259" key="2">
    <source>
        <dbReference type="PROSITE" id="PS50106"/>
    </source>
</evidence>
<name>A0A8D8QSV7_9HEMI</name>
<feature type="domain" description="PDZ" evidence="2">
    <location>
        <begin position="59"/>
        <end position="130"/>
    </location>
</feature>
<organism evidence="3">
    <name type="scientific">Cacopsylla melanoneura</name>
    <dbReference type="NCBI Taxonomy" id="428564"/>
    <lineage>
        <taxon>Eukaryota</taxon>
        <taxon>Metazoa</taxon>
        <taxon>Ecdysozoa</taxon>
        <taxon>Arthropoda</taxon>
        <taxon>Hexapoda</taxon>
        <taxon>Insecta</taxon>
        <taxon>Pterygota</taxon>
        <taxon>Neoptera</taxon>
        <taxon>Paraneoptera</taxon>
        <taxon>Hemiptera</taxon>
        <taxon>Sternorrhyncha</taxon>
        <taxon>Psylloidea</taxon>
        <taxon>Psyllidae</taxon>
        <taxon>Psyllinae</taxon>
        <taxon>Cacopsylla</taxon>
    </lineage>
</organism>
<dbReference type="EMBL" id="HBUF01099358">
    <property type="protein sequence ID" value="CAG6637705.1"/>
    <property type="molecule type" value="Transcribed_RNA"/>
</dbReference>
<dbReference type="InterPro" id="IPR001478">
    <property type="entry name" value="PDZ"/>
</dbReference>
<evidence type="ECO:0000256" key="1">
    <source>
        <dbReference type="SAM" id="MobiDB-lite"/>
    </source>
</evidence>
<reference evidence="3" key="1">
    <citation type="submission" date="2021-05" db="EMBL/GenBank/DDBJ databases">
        <authorList>
            <person name="Alioto T."/>
            <person name="Alioto T."/>
            <person name="Gomez Garrido J."/>
        </authorList>
    </citation>
    <scope>NUCLEOTIDE SEQUENCE</scope>
</reference>
<dbReference type="AlphaFoldDB" id="A0A8D8QSV7"/>
<dbReference type="PANTHER" id="PTHR19964">
    <property type="entry name" value="MULTIPLE PDZ DOMAIN PROTEIN"/>
    <property type="match status" value="1"/>
</dbReference>
<protein>
    <submittedName>
        <fullName evidence="3">Patj homolog</fullName>
    </submittedName>
</protein>
<evidence type="ECO:0000313" key="3">
    <source>
        <dbReference type="EMBL" id="CAG6637705.1"/>
    </source>
</evidence>
<proteinExistence type="predicted"/>
<dbReference type="InterPro" id="IPR051342">
    <property type="entry name" value="PDZ_scaffold"/>
</dbReference>
<dbReference type="Gene3D" id="2.30.42.10">
    <property type="match status" value="1"/>
</dbReference>
<feature type="region of interest" description="Disordered" evidence="1">
    <location>
        <begin position="1"/>
        <end position="32"/>
    </location>
</feature>